<dbReference type="InterPro" id="IPR020583">
    <property type="entry name" value="Inositol_monoP_metal-BS"/>
</dbReference>
<feature type="binding site" evidence="13">
    <location>
        <position position="146"/>
    </location>
    <ligand>
        <name>Mg(2+)</name>
        <dbReference type="ChEBI" id="CHEBI:18420"/>
        <label>1</label>
        <note>catalytic</note>
    </ligand>
</feature>
<dbReference type="EC" id="3.1.3.57" evidence="10"/>
<evidence type="ECO:0000256" key="5">
    <source>
        <dbReference type="ARBA" id="ARBA00022842"/>
    </source>
</evidence>
<evidence type="ECO:0000256" key="2">
    <source>
        <dbReference type="ARBA" id="ARBA00012633"/>
    </source>
</evidence>
<comment type="catalytic activity">
    <reaction evidence="8">
        <text>1D-myo-inositol 1,3,4-trisphosphate + H2O = 1D-myo-inositol 3,4-bisphosphate + phosphate</text>
        <dbReference type="Rhea" id="RHEA:70319"/>
        <dbReference type="ChEBI" id="CHEBI:15377"/>
        <dbReference type="ChEBI" id="CHEBI:43474"/>
        <dbReference type="ChEBI" id="CHEBI:58414"/>
        <dbReference type="ChEBI" id="CHEBI:83241"/>
    </reaction>
    <physiologicalReaction direction="left-to-right" evidence="8">
        <dbReference type="Rhea" id="RHEA:70320"/>
    </physiologicalReaction>
</comment>
<evidence type="ECO:0000256" key="10">
    <source>
        <dbReference type="ARBA" id="ARBA00044519"/>
    </source>
</evidence>
<keyword evidence="4 13" id="KW-0479">Metal-binding</keyword>
<comment type="catalytic activity">
    <reaction evidence="9">
        <text>1D-myo-inositol 1,4-bisphosphate + H2O = 1D-myo-inositol 4-phosphate + phosphate</text>
        <dbReference type="Rhea" id="RHEA:15553"/>
        <dbReference type="ChEBI" id="CHEBI:15377"/>
        <dbReference type="ChEBI" id="CHEBI:43474"/>
        <dbReference type="ChEBI" id="CHEBI:58282"/>
        <dbReference type="ChEBI" id="CHEBI:58469"/>
        <dbReference type="EC" id="3.1.3.57"/>
    </reaction>
    <physiologicalReaction direction="left-to-right" evidence="9">
        <dbReference type="Rhea" id="RHEA:15554"/>
    </physiologicalReaction>
</comment>
<name>A0ABD3P8N0_9STRA</name>
<evidence type="ECO:0000256" key="7">
    <source>
        <dbReference type="ARBA" id="ARBA00041815"/>
    </source>
</evidence>
<evidence type="ECO:0000313" key="15">
    <source>
        <dbReference type="Proteomes" id="UP001516023"/>
    </source>
</evidence>
<evidence type="ECO:0000256" key="1">
    <source>
        <dbReference type="ARBA" id="ARBA00009759"/>
    </source>
</evidence>
<evidence type="ECO:0000313" key="14">
    <source>
        <dbReference type="EMBL" id="KAL3783962.1"/>
    </source>
</evidence>
<keyword evidence="3" id="KW-0452">Lithium</keyword>
<comment type="caution">
    <text evidence="14">The sequence shown here is derived from an EMBL/GenBank/DDBJ whole genome shotgun (WGS) entry which is preliminary data.</text>
</comment>
<dbReference type="EC" id="3.1.3.7" evidence="2"/>
<dbReference type="PROSITE" id="PS00630">
    <property type="entry name" value="IMP_2"/>
    <property type="match status" value="1"/>
</dbReference>
<dbReference type="GO" id="GO:0004441">
    <property type="term" value="F:inositol-1,4-bisphosphate 1-phosphatase activity"/>
    <property type="evidence" value="ECO:0007669"/>
    <property type="project" value="UniProtKB-EC"/>
</dbReference>
<evidence type="ECO:0000256" key="9">
    <source>
        <dbReference type="ARBA" id="ARBA00044478"/>
    </source>
</evidence>
<evidence type="ECO:0000256" key="3">
    <source>
        <dbReference type="ARBA" id="ARBA00022671"/>
    </source>
</evidence>
<evidence type="ECO:0000256" key="8">
    <source>
        <dbReference type="ARBA" id="ARBA00044465"/>
    </source>
</evidence>
<dbReference type="SUPFAM" id="SSF56655">
    <property type="entry name" value="Carbohydrate phosphatase"/>
    <property type="match status" value="1"/>
</dbReference>
<dbReference type="Proteomes" id="UP001516023">
    <property type="component" value="Unassembled WGS sequence"/>
</dbReference>
<dbReference type="Gene3D" id="3.40.190.80">
    <property type="match status" value="1"/>
</dbReference>
<proteinExistence type="inferred from homology"/>
<dbReference type="Pfam" id="PF00459">
    <property type="entry name" value="Inositol_P"/>
    <property type="match status" value="1"/>
</dbReference>
<feature type="binding site" evidence="13">
    <location>
        <position position="207"/>
    </location>
    <ligand>
        <name>Mg(2+)</name>
        <dbReference type="ChEBI" id="CHEBI:18420"/>
        <label>1</label>
        <note>catalytic</note>
    </ligand>
</feature>
<feature type="binding site" evidence="13">
    <location>
        <position position="344"/>
    </location>
    <ligand>
        <name>Mg(2+)</name>
        <dbReference type="ChEBI" id="CHEBI:18420"/>
        <label>1</label>
        <note>catalytic</note>
    </ligand>
</feature>
<dbReference type="PROSITE" id="PS00629">
    <property type="entry name" value="IMP_1"/>
    <property type="match status" value="1"/>
</dbReference>
<keyword evidence="15" id="KW-1185">Reference proteome</keyword>
<evidence type="ECO:0000256" key="4">
    <source>
        <dbReference type="ARBA" id="ARBA00022723"/>
    </source>
</evidence>
<evidence type="ECO:0000256" key="13">
    <source>
        <dbReference type="PIRSR" id="PIRSR600760-2"/>
    </source>
</evidence>
<dbReference type="PANTHER" id="PTHR43028">
    <property type="entry name" value="3'(2'),5'-BISPHOSPHATE NUCLEOTIDASE 1"/>
    <property type="match status" value="1"/>
</dbReference>
<sequence>MKLFIRRAQESKSALGTYLILIHLVLHRATAFQSNRLQICRLSARNKPPSAMSNPIDNTRDTIGNEWLSGESGSLERLCTISLQACMLMNPLISEIYNELVSTDNECSVKTVKQDNSAFTIADGLVQRMFVDILFSNAAFRDIVGEEDAAAVDQGEETTWDHVQGLVIPQELRPLVETTKENIRALAKSLDNTKSYQDITIFIDPIDGTREFSTGKGEQCSVCIGFANEYGTAVAGVVYRPLTPRPTWAAGAKCEGYAACDFGENVEKFAGGGVLTSNGSISPFIEGLIHEFQTKRIKTGGAGNKMLLLFERSLQQGKSEGNQIDATPSNSLLYIQDRGVSRWDTCAAEAVLEAFGGKILKLTHILDSEMNDMSGVESQGRYHYLASETNLDFVPGRARLTKYNSIDSETIQLNQLATDVRQVKPYSNLCGLVAFGKEWNSERGLTHISQTILKAAQMNEPSYD</sequence>
<feature type="binding site" evidence="13">
    <location>
        <position position="206"/>
    </location>
    <ligand>
        <name>Mg(2+)</name>
        <dbReference type="ChEBI" id="CHEBI:18420"/>
        <label>1</label>
        <note>catalytic</note>
    </ligand>
</feature>
<dbReference type="InterPro" id="IPR020550">
    <property type="entry name" value="Inositol_monophosphatase_CS"/>
</dbReference>
<accession>A0ABD3P8N0</accession>
<comment type="cofactor">
    <cofactor evidence="13">
        <name>Mg(2+)</name>
        <dbReference type="ChEBI" id="CHEBI:18420"/>
    </cofactor>
</comment>
<dbReference type="PANTHER" id="PTHR43028:SF5">
    <property type="entry name" value="3'(2'),5'-BISPHOSPHATE NUCLEOTIDASE 1"/>
    <property type="match status" value="1"/>
</dbReference>
<dbReference type="GO" id="GO:0008441">
    <property type="term" value="F:3'(2'),5'-bisphosphate nucleotidase activity"/>
    <property type="evidence" value="ECO:0007669"/>
    <property type="project" value="UniProtKB-EC"/>
</dbReference>
<gene>
    <name evidence="14" type="ORF">HJC23_013342</name>
</gene>
<evidence type="ECO:0000256" key="12">
    <source>
        <dbReference type="ARBA" id="ARBA00044554"/>
    </source>
</evidence>
<dbReference type="InterPro" id="IPR050725">
    <property type="entry name" value="CysQ/Inositol_MonoPase"/>
</dbReference>
<protein>
    <recommendedName>
        <fullName evidence="6">3'(2'),5'-bisphosphate nucleotidase 1</fullName>
        <ecNumber evidence="10">3.1.3.57</ecNumber>
        <ecNumber evidence="2">3.1.3.7</ecNumber>
    </recommendedName>
    <alternativeName>
        <fullName evidence="11">3'-phosphoadenosine 5'-phosphate phosphatase</fullName>
    </alternativeName>
    <alternativeName>
        <fullName evidence="7">Bisphosphate 3'-nucleotidase 1</fullName>
    </alternativeName>
    <alternativeName>
        <fullName evidence="12">Inositol-polyphosphate 1-phosphatase</fullName>
    </alternativeName>
</protein>
<comment type="similarity">
    <text evidence="1">Belongs to the inositol monophosphatase superfamily.</text>
</comment>
<feature type="binding site" evidence="13">
    <location>
        <position position="204"/>
    </location>
    <ligand>
        <name>Mg(2+)</name>
        <dbReference type="ChEBI" id="CHEBI:18420"/>
        <label>1</label>
        <note>catalytic</note>
    </ligand>
</feature>
<dbReference type="EMBL" id="JABMIG020000247">
    <property type="protein sequence ID" value="KAL3783962.1"/>
    <property type="molecule type" value="Genomic_DNA"/>
</dbReference>
<dbReference type="Gene3D" id="3.30.540.10">
    <property type="entry name" value="Fructose-1,6-Bisphosphatase, subunit A, domain 1"/>
    <property type="match status" value="1"/>
</dbReference>
<dbReference type="GO" id="GO:0046872">
    <property type="term" value="F:metal ion binding"/>
    <property type="evidence" value="ECO:0007669"/>
    <property type="project" value="UniProtKB-KW"/>
</dbReference>
<evidence type="ECO:0000256" key="11">
    <source>
        <dbReference type="ARBA" id="ARBA00044544"/>
    </source>
</evidence>
<evidence type="ECO:0000256" key="6">
    <source>
        <dbReference type="ARBA" id="ARBA00040342"/>
    </source>
</evidence>
<organism evidence="14 15">
    <name type="scientific">Cyclotella cryptica</name>
    <dbReference type="NCBI Taxonomy" id="29204"/>
    <lineage>
        <taxon>Eukaryota</taxon>
        <taxon>Sar</taxon>
        <taxon>Stramenopiles</taxon>
        <taxon>Ochrophyta</taxon>
        <taxon>Bacillariophyta</taxon>
        <taxon>Coscinodiscophyceae</taxon>
        <taxon>Thalassiosirophycidae</taxon>
        <taxon>Stephanodiscales</taxon>
        <taxon>Stephanodiscaceae</taxon>
        <taxon>Cyclotella</taxon>
    </lineage>
</organism>
<reference evidence="14 15" key="1">
    <citation type="journal article" date="2020" name="G3 (Bethesda)">
        <title>Improved Reference Genome for Cyclotella cryptica CCMP332, a Model for Cell Wall Morphogenesis, Salinity Adaptation, and Lipid Production in Diatoms (Bacillariophyta).</title>
        <authorList>
            <person name="Roberts W.R."/>
            <person name="Downey K.M."/>
            <person name="Ruck E.C."/>
            <person name="Traller J.C."/>
            <person name="Alverson A.J."/>
        </authorList>
    </citation>
    <scope>NUCLEOTIDE SEQUENCE [LARGE SCALE GENOMIC DNA]</scope>
    <source>
        <strain evidence="14 15">CCMP332</strain>
    </source>
</reference>
<dbReference type="InterPro" id="IPR000760">
    <property type="entry name" value="Inositol_monophosphatase-like"/>
</dbReference>
<keyword evidence="5 13" id="KW-0460">Magnesium</keyword>
<dbReference type="AlphaFoldDB" id="A0ABD3P8N0"/>